<evidence type="ECO:0000313" key="9">
    <source>
        <dbReference type="EMBL" id="GGP06239.1"/>
    </source>
</evidence>
<feature type="transmembrane region" description="Helical" evidence="7">
    <location>
        <begin position="272"/>
        <end position="290"/>
    </location>
</feature>
<reference evidence="9" key="1">
    <citation type="journal article" date="2014" name="Int. J. Syst. Evol. Microbiol.">
        <title>Complete genome sequence of Corynebacterium casei LMG S-19264T (=DSM 44701T), isolated from a smear-ripened cheese.</title>
        <authorList>
            <consortium name="US DOE Joint Genome Institute (JGI-PGF)"/>
            <person name="Walter F."/>
            <person name="Albersmeier A."/>
            <person name="Kalinowski J."/>
            <person name="Ruckert C."/>
        </authorList>
    </citation>
    <scope>NUCLEOTIDE SEQUENCE</scope>
    <source>
        <strain evidence="9">CGMCC 4.7430</strain>
    </source>
</reference>
<protein>
    <submittedName>
        <fullName evidence="9">MFS transporter</fullName>
    </submittedName>
</protein>
<evidence type="ECO:0000256" key="1">
    <source>
        <dbReference type="ARBA" id="ARBA00004651"/>
    </source>
</evidence>
<dbReference type="InterPro" id="IPR036259">
    <property type="entry name" value="MFS_trans_sf"/>
</dbReference>
<evidence type="ECO:0000256" key="4">
    <source>
        <dbReference type="ARBA" id="ARBA00022692"/>
    </source>
</evidence>
<dbReference type="RefSeq" id="WP_189139090.1">
    <property type="nucleotide sequence ID" value="NZ_BMNK01000004.1"/>
</dbReference>
<accession>A0A918A6Z7</accession>
<dbReference type="SUPFAM" id="SSF103473">
    <property type="entry name" value="MFS general substrate transporter"/>
    <property type="match status" value="1"/>
</dbReference>
<dbReference type="AlphaFoldDB" id="A0A918A6Z7"/>
<dbReference type="EMBL" id="BMNK01000004">
    <property type="protein sequence ID" value="GGP06239.1"/>
    <property type="molecule type" value="Genomic_DNA"/>
</dbReference>
<evidence type="ECO:0000256" key="7">
    <source>
        <dbReference type="SAM" id="Phobius"/>
    </source>
</evidence>
<feature type="transmembrane region" description="Helical" evidence="7">
    <location>
        <begin position="166"/>
        <end position="188"/>
    </location>
</feature>
<feature type="transmembrane region" description="Helical" evidence="7">
    <location>
        <begin position="209"/>
        <end position="231"/>
    </location>
</feature>
<keyword evidence="10" id="KW-1185">Reference proteome</keyword>
<dbReference type="InterPro" id="IPR005829">
    <property type="entry name" value="Sugar_transporter_CS"/>
</dbReference>
<feature type="transmembrane region" description="Helical" evidence="7">
    <location>
        <begin position="133"/>
        <end position="154"/>
    </location>
</feature>
<dbReference type="PROSITE" id="PS00217">
    <property type="entry name" value="SUGAR_TRANSPORT_2"/>
    <property type="match status" value="1"/>
</dbReference>
<dbReference type="InterPro" id="IPR011701">
    <property type="entry name" value="MFS"/>
</dbReference>
<gene>
    <name evidence="9" type="ORF">GCM10012278_28850</name>
</gene>
<comment type="subcellular location">
    <subcellularLocation>
        <location evidence="1">Cell membrane</location>
        <topology evidence="1">Multi-pass membrane protein</topology>
    </subcellularLocation>
</comment>
<comment type="caution">
    <text evidence="9">The sequence shown here is derived from an EMBL/GenBank/DDBJ whole genome shotgun (WGS) entry which is preliminary data.</text>
</comment>
<evidence type="ECO:0000256" key="2">
    <source>
        <dbReference type="ARBA" id="ARBA00022448"/>
    </source>
</evidence>
<sequence length="398" mass="40715">MTLSRGWSFAAAACVLVIALWASGAPAMVYPLYAQQYGVSEFVTTALFALYPVTLVASLILWGSLSDTLGRRRVLLIGVSIVAVGTVPFVFMDHLVALFAGRGLQGVGVGIAMGAASAALVEHSPRRGTTFASSINTAATASGTAISLLSGGALVEYAPAPTRLPFVTLLTATIGLLCLLCFLADARVSQAKSWRPTPLHLPTANRGSFWLGVVSISVAFVMGAVILAVGAQIAGDLVGADNALLAALPLASWAVAILPASMWAQRREPHRASLVGGVLAVFGLAAMMLAAGYGSLAVFVLATIISGASYGLMFYGGIGLVNEAALRDARAATLSTMYLVAYFAQGATAVVIGWAASVWGLATAMAAGLPVIATLSVGVTILTVVHRRHQGTGRAISG</sequence>
<feature type="transmembrane region" description="Helical" evidence="7">
    <location>
        <begin position="74"/>
        <end position="91"/>
    </location>
</feature>
<organism evidence="9 10">
    <name type="scientific">Nonomuraea glycinis</name>
    <dbReference type="NCBI Taxonomy" id="2047744"/>
    <lineage>
        <taxon>Bacteria</taxon>
        <taxon>Bacillati</taxon>
        <taxon>Actinomycetota</taxon>
        <taxon>Actinomycetes</taxon>
        <taxon>Streptosporangiales</taxon>
        <taxon>Streptosporangiaceae</taxon>
        <taxon>Nonomuraea</taxon>
    </lineage>
</organism>
<feature type="transmembrane region" description="Helical" evidence="7">
    <location>
        <begin position="103"/>
        <end position="121"/>
    </location>
</feature>
<evidence type="ECO:0000313" key="10">
    <source>
        <dbReference type="Proteomes" id="UP000660745"/>
    </source>
</evidence>
<keyword evidence="4 7" id="KW-0812">Transmembrane</keyword>
<feature type="transmembrane region" description="Helical" evidence="7">
    <location>
        <begin position="365"/>
        <end position="385"/>
    </location>
</feature>
<evidence type="ECO:0000256" key="6">
    <source>
        <dbReference type="ARBA" id="ARBA00023136"/>
    </source>
</evidence>
<feature type="transmembrane region" description="Helical" evidence="7">
    <location>
        <begin position="339"/>
        <end position="359"/>
    </location>
</feature>
<keyword evidence="2" id="KW-0813">Transport</keyword>
<feature type="transmembrane region" description="Helical" evidence="7">
    <location>
        <begin position="296"/>
        <end position="318"/>
    </location>
</feature>
<dbReference type="GO" id="GO:0022857">
    <property type="term" value="F:transmembrane transporter activity"/>
    <property type="evidence" value="ECO:0007669"/>
    <property type="project" value="InterPro"/>
</dbReference>
<dbReference type="GO" id="GO:0005886">
    <property type="term" value="C:plasma membrane"/>
    <property type="evidence" value="ECO:0007669"/>
    <property type="project" value="UniProtKB-SubCell"/>
</dbReference>
<dbReference type="InterPro" id="IPR050171">
    <property type="entry name" value="MFS_Transporters"/>
</dbReference>
<name>A0A918A6Z7_9ACTN</name>
<keyword evidence="3" id="KW-1003">Cell membrane</keyword>
<feature type="transmembrane region" description="Helical" evidence="7">
    <location>
        <begin position="243"/>
        <end position="260"/>
    </location>
</feature>
<evidence type="ECO:0000259" key="8">
    <source>
        <dbReference type="PROSITE" id="PS50850"/>
    </source>
</evidence>
<evidence type="ECO:0000256" key="5">
    <source>
        <dbReference type="ARBA" id="ARBA00022989"/>
    </source>
</evidence>
<keyword evidence="6 7" id="KW-0472">Membrane</keyword>
<proteinExistence type="predicted"/>
<dbReference type="Proteomes" id="UP000660745">
    <property type="component" value="Unassembled WGS sequence"/>
</dbReference>
<feature type="transmembrane region" description="Helical" evidence="7">
    <location>
        <begin position="43"/>
        <end position="62"/>
    </location>
</feature>
<keyword evidence="5 7" id="KW-1133">Transmembrane helix</keyword>
<dbReference type="PANTHER" id="PTHR23517">
    <property type="entry name" value="RESISTANCE PROTEIN MDTM, PUTATIVE-RELATED-RELATED"/>
    <property type="match status" value="1"/>
</dbReference>
<dbReference type="InterPro" id="IPR020846">
    <property type="entry name" value="MFS_dom"/>
</dbReference>
<dbReference type="Pfam" id="PF07690">
    <property type="entry name" value="MFS_1"/>
    <property type="match status" value="1"/>
</dbReference>
<feature type="domain" description="Major facilitator superfamily (MFS) profile" evidence="8">
    <location>
        <begin position="1"/>
        <end position="398"/>
    </location>
</feature>
<reference evidence="9" key="2">
    <citation type="submission" date="2020-09" db="EMBL/GenBank/DDBJ databases">
        <authorList>
            <person name="Sun Q."/>
            <person name="Zhou Y."/>
        </authorList>
    </citation>
    <scope>NUCLEOTIDE SEQUENCE</scope>
    <source>
        <strain evidence="9">CGMCC 4.7430</strain>
    </source>
</reference>
<evidence type="ECO:0000256" key="3">
    <source>
        <dbReference type="ARBA" id="ARBA00022475"/>
    </source>
</evidence>
<dbReference type="PROSITE" id="PS50850">
    <property type="entry name" value="MFS"/>
    <property type="match status" value="1"/>
</dbReference>
<dbReference type="Gene3D" id="1.20.1250.20">
    <property type="entry name" value="MFS general substrate transporter like domains"/>
    <property type="match status" value="1"/>
</dbReference>